<dbReference type="SMART" id="SM00530">
    <property type="entry name" value="HTH_XRE"/>
    <property type="match status" value="1"/>
</dbReference>
<dbReference type="InterPro" id="IPR050807">
    <property type="entry name" value="TransReg_Diox_bact_type"/>
</dbReference>
<dbReference type="InterPro" id="IPR010982">
    <property type="entry name" value="Lambda_DNA-bd_dom_sf"/>
</dbReference>
<dbReference type="Proteomes" id="UP001177120">
    <property type="component" value="Unassembled WGS sequence"/>
</dbReference>
<dbReference type="Pfam" id="PF01381">
    <property type="entry name" value="HTH_3"/>
    <property type="match status" value="1"/>
</dbReference>
<reference evidence="3" key="1">
    <citation type="journal article" date="2024" name="Int. J. Syst. Evol. Microbiol.">
        <title>Polycladomyces zharkentensis sp. nov., a novel thermophilic cellulose- and starch-degrading member of the Bacillota from a geothermal aquifer in Kazakhstan.</title>
        <authorList>
            <person name="Mashzhan A."/>
            <person name="Kistaubayeva A."/>
            <person name="Javier-Lopez R."/>
            <person name="Bissenova U."/>
            <person name="Bissenbay A."/>
            <person name="Birkeland N.K."/>
        </authorList>
    </citation>
    <scope>NUCLEOTIDE SEQUENCE</scope>
    <source>
        <strain evidence="3">ZKZ2T</strain>
    </source>
</reference>
<name>A0ABS2WGL9_9BACL</name>
<dbReference type="Gene3D" id="1.10.260.40">
    <property type="entry name" value="lambda repressor-like DNA-binding domains"/>
    <property type="match status" value="1"/>
</dbReference>
<dbReference type="CDD" id="cd02209">
    <property type="entry name" value="cupin_XRE_C"/>
    <property type="match status" value="1"/>
</dbReference>
<dbReference type="CDD" id="cd00093">
    <property type="entry name" value="HTH_XRE"/>
    <property type="match status" value="1"/>
</dbReference>
<dbReference type="InterPro" id="IPR013096">
    <property type="entry name" value="Cupin_2"/>
</dbReference>
<dbReference type="InterPro" id="IPR011051">
    <property type="entry name" value="RmlC_Cupin_sf"/>
</dbReference>
<dbReference type="Pfam" id="PF07883">
    <property type="entry name" value="Cupin_2"/>
    <property type="match status" value="1"/>
</dbReference>
<gene>
    <name evidence="3" type="ORF">JQC72_03755</name>
</gene>
<dbReference type="PANTHER" id="PTHR46797">
    <property type="entry name" value="HTH-TYPE TRANSCRIPTIONAL REGULATOR"/>
    <property type="match status" value="1"/>
</dbReference>
<dbReference type="PANTHER" id="PTHR46797:SF10">
    <property type="entry name" value="BLR1115 PROTEIN"/>
    <property type="match status" value="1"/>
</dbReference>
<proteinExistence type="predicted"/>
<protein>
    <submittedName>
        <fullName evidence="3">Helix-turn-helix transcriptional regulator</fullName>
    </submittedName>
</protein>
<accession>A0ABS2WGL9</accession>
<dbReference type="InterPro" id="IPR001387">
    <property type="entry name" value="Cro/C1-type_HTH"/>
</dbReference>
<organism evidence="3 4">
    <name type="scientific">Polycladomyces zharkentensis</name>
    <dbReference type="NCBI Taxonomy" id="2807616"/>
    <lineage>
        <taxon>Bacteria</taxon>
        <taxon>Bacillati</taxon>
        <taxon>Bacillota</taxon>
        <taxon>Bacilli</taxon>
        <taxon>Bacillales</taxon>
        <taxon>Thermoactinomycetaceae</taxon>
        <taxon>Polycladomyces</taxon>
    </lineage>
</organism>
<dbReference type="SUPFAM" id="SSF51182">
    <property type="entry name" value="RmlC-like cupins"/>
    <property type="match status" value="1"/>
</dbReference>
<evidence type="ECO:0000256" key="1">
    <source>
        <dbReference type="ARBA" id="ARBA00023125"/>
    </source>
</evidence>
<evidence type="ECO:0000313" key="3">
    <source>
        <dbReference type="EMBL" id="MBN2908633.1"/>
    </source>
</evidence>
<dbReference type="SUPFAM" id="SSF47413">
    <property type="entry name" value="lambda repressor-like DNA-binding domains"/>
    <property type="match status" value="1"/>
</dbReference>
<keyword evidence="4" id="KW-1185">Reference proteome</keyword>
<dbReference type="PROSITE" id="PS50943">
    <property type="entry name" value="HTH_CROC1"/>
    <property type="match status" value="1"/>
</dbReference>
<evidence type="ECO:0000313" key="4">
    <source>
        <dbReference type="Proteomes" id="UP001177120"/>
    </source>
</evidence>
<dbReference type="Gene3D" id="2.60.120.10">
    <property type="entry name" value="Jelly Rolls"/>
    <property type="match status" value="1"/>
</dbReference>
<comment type="caution">
    <text evidence="3">The sequence shown here is derived from an EMBL/GenBank/DDBJ whole genome shotgun (WGS) entry which is preliminary data.</text>
</comment>
<dbReference type="RefSeq" id="WP_205492919.1">
    <property type="nucleotide sequence ID" value="NZ_JAFHAP010000004.1"/>
</dbReference>
<sequence length="186" mass="20863">MKFVSLGDNIRQHRMKKGLSLHTLSQRSGVSPSMLSQIERGVKNPTVQVACRIAEALDVTLSQLLGEKPRRQTILIPKHRRLVYREEETGIERHVLSPAFPSKGVELVMNVLPEGTDTGAFPPHQPGVTELVYVEEGELEVTLDSATYRLNAGDSLYFEADVPHRFQNVGKGRCRYFLVIDSNTHD</sequence>
<dbReference type="EMBL" id="JAFHAP010000004">
    <property type="protein sequence ID" value="MBN2908633.1"/>
    <property type="molecule type" value="Genomic_DNA"/>
</dbReference>
<keyword evidence="1" id="KW-0238">DNA-binding</keyword>
<evidence type="ECO:0000259" key="2">
    <source>
        <dbReference type="PROSITE" id="PS50943"/>
    </source>
</evidence>
<feature type="domain" description="HTH cro/C1-type" evidence="2">
    <location>
        <begin position="10"/>
        <end position="64"/>
    </location>
</feature>
<dbReference type="InterPro" id="IPR014710">
    <property type="entry name" value="RmlC-like_jellyroll"/>
</dbReference>